<name>A0A4R6RUN5_9MICO</name>
<dbReference type="Proteomes" id="UP000295601">
    <property type="component" value="Unassembled WGS sequence"/>
</dbReference>
<dbReference type="AlphaFoldDB" id="A0A4R6RUN5"/>
<sequence>MHPDDSHSLLSRTQLETKLAGLYNLLERFKALLQQRDATWNQYDHMYIRNQSKWGVGSYFLWVLICTIGFTLIVTAISAAIVANWAVSADSEQPPFGAVALYLLPLPLALILSTVIVLSKNRRTVTANQRIDAQNEETRAWILETVTPEIYTIEEHLTAARREYQQHYGGWFPDKYLNAEDVAACWHIVHDGRAETVKEAINTLVEDQHRQYMQNMAAAQHAEQQRSTRVAQVNGIIHASMKGAMIGTMVDQGNKTRAALRAPVNVRVKH</sequence>
<proteinExistence type="predicted"/>
<evidence type="ECO:0000256" key="1">
    <source>
        <dbReference type="SAM" id="Phobius"/>
    </source>
</evidence>
<accession>A0A4R6RUN5</accession>
<keyword evidence="3" id="KW-1185">Reference proteome</keyword>
<dbReference type="RefSeq" id="WP_133617628.1">
    <property type="nucleotide sequence ID" value="NZ_SNYA01000008.1"/>
</dbReference>
<protein>
    <submittedName>
        <fullName evidence="2">Uncharacterized protein</fullName>
    </submittedName>
</protein>
<feature type="transmembrane region" description="Helical" evidence="1">
    <location>
        <begin position="99"/>
        <end position="118"/>
    </location>
</feature>
<evidence type="ECO:0000313" key="2">
    <source>
        <dbReference type="EMBL" id="TDP89776.1"/>
    </source>
</evidence>
<evidence type="ECO:0000313" key="3">
    <source>
        <dbReference type="Proteomes" id="UP000295601"/>
    </source>
</evidence>
<dbReference type="EMBL" id="SNYA01000008">
    <property type="protein sequence ID" value="TDP89776.1"/>
    <property type="molecule type" value="Genomic_DNA"/>
</dbReference>
<keyword evidence="1" id="KW-1133">Transmembrane helix</keyword>
<feature type="transmembrane region" description="Helical" evidence="1">
    <location>
        <begin position="59"/>
        <end position="87"/>
    </location>
</feature>
<dbReference type="OrthoDB" id="4990373at2"/>
<keyword evidence="1" id="KW-0472">Membrane</keyword>
<comment type="caution">
    <text evidence="2">The sequence shown here is derived from an EMBL/GenBank/DDBJ whole genome shotgun (WGS) entry which is preliminary data.</text>
</comment>
<gene>
    <name evidence="2" type="ORF">EDF62_3073</name>
</gene>
<keyword evidence="1" id="KW-0812">Transmembrane</keyword>
<reference evidence="2 3" key="1">
    <citation type="submission" date="2019-03" db="EMBL/GenBank/DDBJ databases">
        <title>Genomic analyses of the natural microbiome of Caenorhabditis elegans.</title>
        <authorList>
            <person name="Samuel B."/>
        </authorList>
    </citation>
    <scope>NUCLEOTIDE SEQUENCE [LARGE SCALE GENOMIC DNA]</scope>
    <source>
        <strain evidence="2 3">JUb18</strain>
    </source>
</reference>
<organism evidence="2 3">
    <name type="scientific">Leucobacter luti</name>
    <dbReference type="NCBI Taxonomy" id="340320"/>
    <lineage>
        <taxon>Bacteria</taxon>
        <taxon>Bacillati</taxon>
        <taxon>Actinomycetota</taxon>
        <taxon>Actinomycetes</taxon>
        <taxon>Micrococcales</taxon>
        <taxon>Microbacteriaceae</taxon>
        <taxon>Leucobacter</taxon>
    </lineage>
</organism>